<proteinExistence type="predicted"/>
<evidence type="ECO:0000256" key="2">
    <source>
        <dbReference type="SAM" id="MobiDB-lite"/>
    </source>
</evidence>
<reference evidence="3 4" key="1">
    <citation type="submission" date="2024-09" db="EMBL/GenBank/DDBJ databases">
        <title>A chromosome-level genome assembly of Gray's grenadier anchovy, Coilia grayii.</title>
        <authorList>
            <person name="Fu Z."/>
        </authorList>
    </citation>
    <scope>NUCLEOTIDE SEQUENCE [LARGE SCALE GENOMIC DNA]</scope>
    <source>
        <strain evidence="3">G4</strain>
        <tissue evidence="3">Muscle</tissue>
    </source>
</reference>
<dbReference type="PANTHER" id="PTHR16219:SF1">
    <property type="entry name" value="HAUS AUGMIN-LIKE COMPLEX SUBUNIT 4"/>
    <property type="match status" value="1"/>
</dbReference>
<sequence length="363" mass="41966">MASSSQPQSTTEKDNSLHDNVLKAFPSADLTEDDLSQNPQFCKLLAKLSEHVDSTGLPESRRKQLAKADEELQAEMKKWMRPMIIHQLLEEMVQEHVVGKQKCMAMPEDDKFYRTLEQCLLAAKCSVGLHLAEAPSPVLGISAEHLKRAMPSEQDIHDMQEKLPKELEKHLKRKANSILGYVQPDSEKDSDGLKLKKFNHLPQMLKAERDRIEHIRENNKDLAFKLTRETHNYLNDSLEHMKLLQTLLLENRLKVQTELDRKKLEYVEGKCQLAVQKIRLQMLEVQLDTYTASKIATHKKISEHLETELMATQKEKQDVKNQLESYEMFGQEFKDLAEEYARLQAEIKAKKLAVEDFTKPQLN</sequence>
<feature type="compositionally biased region" description="Polar residues" evidence="2">
    <location>
        <begin position="1"/>
        <end position="10"/>
    </location>
</feature>
<dbReference type="Proteomes" id="UP001591681">
    <property type="component" value="Unassembled WGS sequence"/>
</dbReference>
<dbReference type="AlphaFoldDB" id="A0ABD1K834"/>
<dbReference type="EMBL" id="JBHFQA010000008">
    <property type="protein sequence ID" value="KAL2095206.1"/>
    <property type="molecule type" value="Genomic_DNA"/>
</dbReference>
<dbReference type="PRINTS" id="PR02090">
    <property type="entry name" value="HAUSAUGMINL4"/>
</dbReference>
<keyword evidence="1" id="KW-0175">Coiled coil</keyword>
<feature type="compositionally biased region" description="Basic and acidic residues" evidence="2">
    <location>
        <begin position="11"/>
        <end position="20"/>
    </location>
</feature>
<organism evidence="3 4">
    <name type="scientific">Coilia grayii</name>
    <name type="common">Gray's grenadier anchovy</name>
    <dbReference type="NCBI Taxonomy" id="363190"/>
    <lineage>
        <taxon>Eukaryota</taxon>
        <taxon>Metazoa</taxon>
        <taxon>Chordata</taxon>
        <taxon>Craniata</taxon>
        <taxon>Vertebrata</taxon>
        <taxon>Euteleostomi</taxon>
        <taxon>Actinopterygii</taxon>
        <taxon>Neopterygii</taxon>
        <taxon>Teleostei</taxon>
        <taxon>Clupei</taxon>
        <taxon>Clupeiformes</taxon>
        <taxon>Clupeoidei</taxon>
        <taxon>Engraulidae</taxon>
        <taxon>Coilinae</taxon>
        <taxon>Coilia</taxon>
    </lineage>
</organism>
<dbReference type="InterPro" id="IPR026214">
    <property type="entry name" value="HAUS4_met"/>
</dbReference>
<accession>A0ABD1K834</accession>
<dbReference type="Pfam" id="PF14735">
    <property type="entry name" value="HAUS4"/>
    <property type="match status" value="1"/>
</dbReference>
<protein>
    <recommendedName>
        <fullName evidence="5">HAUS augmin-like complex subunit 4</fullName>
    </recommendedName>
</protein>
<feature type="coiled-coil region" evidence="1">
    <location>
        <begin position="302"/>
        <end position="353"/>
    </location>
</feature>
<keyword evidence="4" id="KW-1185">Reference proteome</keyword>
<dbReference type="InterPro" id="IPR029327">
    <property type="entry name" value="HAUS4"/>
</dbReference>
<gene>
    <name evidence="3" type="ORF">ACEWY4_009925</name>
</gene>
<feature type="region of interest" description="Disordered" evidence="2">
    <location>
        <begin position="1"/>
        <end position="20"/>
    </location>
</feature>
<evidence type="ECO:0000256" key="1">
    <source>
        <dbReference type="SAM" id="Coils"/>
    </source>
</evidence>
<evidence type="ECO:0000313" key="4">
    <source>
        <dbReference type="Proteomes" id="UP001591681"/>
    </source>
</evidence>
<evidence type="ECO:0008006" key="5">
    <source>
        <dbReference type="Google" id="ProtNLM"/>
    </source>
</evidence>
<comment type="caution">
    <text evidence="3">The sequence shown here is derived from an EMBL/GenBank/DDBJ whole genome shotgun (WGS) entry which is preliminary data.</text>
</comment>
<name>A0ABD1K834_9TELE</name>
<dbReference type="PANTHER" id="PTHR16219">
    <property type="entry name" value="AUGMIN SUBUNIT 4 FAMILY MEMBER"/>
    <property type="match status" value="1"/>
</dbReference>
<evidence type="ECO:0000313" key="3">
    <source>
        <dbReference type="EMBL" id="KAL2095206.1"/>
    </source>
</evidence>